<dbReference type="EMBL" id="JAHMHQ010000035">
    <property type="protein sequence ID" value="KAK1622436.1"/>
    <property type="molecule type" value="Genomic_DNA"/>
</dbReference>
<gene>
    <name evidence="1" type="ORF">BDP81DRAFT_441200</name>
</gene>
<evidence type="ECO:0000313" key="1">
    <source>
        <dbReference type="EMBL" id="KAK1622436.1"/>
    </source>
</evidence>
<organism evidence="1 2">
    <name type="scientific">Colletotrichum phormii</name>
    <dbReference type="NCBI Taxonomy" id="359342"/>
    <lineage>
        <taxon>Eukaryota</taxon>
        <taxon>Fungi</taxon>
        <taxon>Dikarya</taxon>
        <taxon>Ascomycota</taxon>
        <taxon>Pezizomycotina</taxon>
        <taxon>Sordariomycetes</taxon>
        <taxon>Hypocreomycetidae</taxon>
        <taxon>Glomerellales</taxon>
        <taxon>Glomerellaceae</taxon>
        <taxon>Colletotrichum</taxon>
        <taxon>Colletotrichum acutatum species complex</taxon>
    </lineage>
</organism>
<name>A0AAI9ZDH8_9PEZI</name>
<dbReference type="AlphaFoldDB" id="A0AAI9ZDH8"/>
<protein>
    <submittedName>
        <fullName evidence="1">Uncharacterized protein</fullName>
    </submittedName>
</protein>
<accession>A0AAI9ZDH8</accession>
<dbReference type="Proteomes" id="UP001243989">
    <property type="component" value="Unassembled WGS sequence"/>
</dbReference>
<comment type="caution">
    <text evidence="1">The sequence shown here is derived from an EMBL/GenBank/DDBJ whole genome shotgun (WGS) entry which is preliminary data.</text>
</comment>
<dbReference type="GeneID" id="85476444"/>
<sequence length="159" mass="17456">MNTMTVRRDPISLPSGAHLLCHADGLCQAFLSARCSPLFPSPPLDVENLRVNSTTPHSLAVFFGALCSYTPGCHLVDLTANHSSGSRGAQDSSYPNCRVTNNETTRAVPCPCPPQSRIFRSKPMSMSRSPQRSSFHAKRCVYDEKPFRVTVKGYARDVL</sequence>
<keyword evidence="2" id="KW-1185">Reference proteome</keyword>
<dbReference type="RefSeq" id="XP_060438431.1">
    <property type="nucleotide sequence ID" value="XM_060591582.1"/>
</dbReference>
<evidence type="ECO:0000313" key="2">
    <source>
        <dbReference type="Proteomes" id="UP001243989"/>
    </source>
</evidence>
<reference evidence="1" key="1">
    <citation type="submission" date="2021-06" db="EMBL/GenBank/DDBJ databases">
        <title>Comparative genomics, transcriptomics and evolutionary studies reveal genomic signatures of adaptation to plant cell wall in hemibiotrophic fungi.</title>
        <authorList>
            <consortium name="DOE Joint Genome Institute"/>
            <person name="Baroncelli R."/>
            <person name="Diaz J.F."/>
            <person name="Benocci T."/>
            <person name="Peng M."/>
            <person name="Battaglia E."/>
            <person name="Haridas S."/>
            <person name="Andreopoulos W."/>
            <person name="Labutti K."/>
            <person name="Pangilinan J."/>
            <person name="Floch G.L."/>
            <person name="Makela M.R."/>
            <person name="Henrissat B."/>
            <person name="Grigoriev I.V."/>
            <person name="Crouch J.A."/>
            <person name="De Vries R.P."/>
            <person name="Sukno S.A."/>
            <person name="Thon M.R."/>
        </authorList>
    </citation>
    <scope>NUCLEOTIDE SEQUENCE</scope>
    <source>
        <strain evidence="1">CBS 102054</strain>
    </source>
</reference>
<proteinExistence type="predicted"/>